<dbReference type="EMBL" id="AOIJ01000049">
    <property type="protein sequence ID" value="ELY80082.1"/>
    <property type="molecule type" value="Genomic_DNA"/>
</dbReference>
<protein>
    <submittedName>
        <fullName evidence="2">Uncharacterized protein</fullName>
    </submittedName>
</protein>
<gene>
    <name evidence="2" type="ORF">C486_10220</name>
</gene>
<keyword evidence="3" id="KW-1185">Reference proteome</keyword>
<sequence length="346" mass="38730">MKMNGKITGETDDLIGLSIIDNNNEEHVLDVRKTDGEITAHDQDAYPYQAAKQSSNEAVHLEQTHTYAKYYVQRERGYPTLEPRLTPEWIAHALGAVFALDFDEFAEYFGEYAHQYHSSLRPTIDPIVEVPENAGGGIVFRADVFLGLDFQEYLDNPEEMDPLDHVEGITDDYDLVTALREMVTERLDEGTDPIEEVSAVDVLYQTKGPGGTVDEETVGERSHTQDRPADAQLQMTPPQTTLDNDLSTEIIQGLVLHHLTCQVRDAYLRLGIEPPEPFRILGQGLYEQTIRYQHADMYEPYHLTDAEIEGYRQPGFNTGAIESGALTGPSQAKTLTGLIKRALFGG</sequence>
<organism evidence="2 3">
    <name type="scientific">Natrinema gari JCM 14663</name>
    <dbReference type="NCBI Taxonomy" id="1230459"/>
    <lineage>
        <taxon>Archaea</taxon>
        <taxon>Methanobacteriati</taxon>
        <taxon>Methanobacteriota</taxon>
        <taxon>Stenosarchaea group</taxon>
        <taxon>Halobacteria</taxon>
        <taxon>Halobacteriales</taxon>
        <taxon>Natrialbaceae</taxon>
        <taxon>Natrinema</taxon>
    </lineage>
</organism>
<evidence type="ECO:0000313" key="2">
    <source>
        <dbReference type="EMBL" id="ELY80082.1"/>
    </source>
</evidence>
<dbReference type="InterPro" id="IPR058264">
    <property type="entry name" value="DUF7958"/>
</dbReference>
<reference evidence="2 3" key="1">
    <citation type="journal article" date="2014" name="PLoS Genet.">
        <title>Phylogenetically driven sequencing of extremely halophilic archaea reveals strategies for static and dynamic osmo-response.</title>
        <authorList>
            <person name="Becker E.A."/>
            <person name="Seitzer P.M."/>
            <person name="Tritt A."/>
            <person name="Larsen D."/>
            <person name="Krusor M."/>
            <person name="Yao A.I."/>
            <person name="Wu D."/>
            <person name="Madern D."/>
            <person name="Eisen J.A."/>
            <person name="Darling A.E."/>
            <person name="Facciotti M.T."/>
        </authorList>
    </citation>
    <scope>NUCLEOTIDE SEQUENCE [LARGE SCALE GENOMIC DNA]</scope>
    <source>
        <strain evidence="2 3">JCM 14663</strain>
    </source>
</reference>
<dbReference type="Pfam" id="PF25858">
    <property type="entry name" value="DUF7958"/>
    <property type="match status" value="1"/>
</dbReference>
<dbReference type="Proteomes" id="UP000011592">
    <property type="component" value="Unassembled WGS sequence"/>
</dbReference>
<dbReference type="AlphaFoldDB" id="L9Z313"/>
<dbReference type="PATRIC" id="fig|1230459.4.peg.2040"/>
<accession>L9Z313</accession>
<evidence type="ECO:0000313" key="3">
    <source>
        <dbReference type="Proteomes" id="UP000011592"/>
    </source>
</evidence>
<feature type="compositionally biased region" description="Basic and acidic residues" evidence="1">
    <location>
        <begin position="218"/>
        <end position="229"/>
    </location>
</feature>
<name>L9Z313_9EURY</name>
<feature type="region of interest" description="Disordered" evidence="1">
    <location>
        <begin position="206"/>
        <end position="238"/>
    </location>
</feature>
<evidence type="ECO:0000256" key="1">
    <source>
        <dbReference type="SAM" id="MobiDB-lite"/>
    </source>
</evidence>
<comment type="caution">
    <text evidence="2">The sequence shown here is derived from an EMBL/GenBank/DDBJ whole genome shotgun (WGS) entry which is preliminary data.</text>
</comment>
<proteinExistence type="predicted"/>